<proteinExistence type="predicted"/>
<name>A0A9W4TV67_9ASCO</name>
<dbReference type="EMBL" id="CANTUO010000002">
    <property type="protein sequence ID" value="CAI5757738.1"/>
    <property type="molecule type" value="Genomic_DNA"/>
</dbReference>
<keyword evidence="1" id="KW-0175">Coiled coil</keyword>
<comment type="caution">
    <text evidence="2">The sequence shown here is derived from an EMBL/GenBank/DDBJ whole genome shotgun (WGS) entry which is preliminary data.</text>
</comment>
<evidence type="ECO:0000313" key="3">
    <source>
        <dbReference type="Proteomes" id="UP001152885"/>
    </source>
</evidence>
<sequence>MTDNDNTILETCIGVINSKLPFSLININNSNDISIDFIKHRIESYELFLVEIQSLLLDHSILDHQLLWLQSLITLNKLLSVIKLCSKDFLLVVNHGPAINDKLSQFKKRVVGLSIEFLKQDQKLLKKFIKEYQELFQELLNVLKAEELSTTEDFDANILNVIKIILESNYNEYFITIINFNKTIYYLNQSSFLILLPPSYLFAFITNGKIRLSEFIDFYRFTSFNLLSVGQFQEAKAYFKILLDNPTIKLSFYNEENLLIDNKREDKLINLVQRQEISLMYILNYLLSSTSYQNIINSSNLYQKELQFLNKSLSNLLTKEIHQAASQPGSRHSSVLSFQSLTTNNLKYKTHDYLSSIIYDGSYKTKLHNIVEITDVLINFNLPIFFDKCFTIQSSTSYSNCLKQIAKSINQLSLQNLKFNQNLQIKSINDLVDSQINIFKLSKLLNE</sequence>
<dbReference type="AlphaFoldDB" id="A0A9W4TV67"/>
<dbReference type="OrthoDB" id="4093184at2759"/>
<reference evidence="2" key="1">
    <citation type="submission" date="2022-12" db="EMBL/GenBank/DDBJ databases">
        <authorList>
            <person name="Brejova B."/>
        </authorList>
    </citation>
    <scope>NUCLEOTIDE SEQUENCE</scope>
</reference>
<keyword evidence="3" id="KW-1185">Reference proteome</keyword>
<protein>
    <submittedName>
        <fullName evidence="2">Uncharacterized protein</fullName>
    </submittedName>
</protein>
<gene>
    <name evidence="2" type="ORF">CANVERA_P2251</name>
</gene>
<dbReference type="Proteomes" id="UP001152885">
    <property type="component" value="Unassembled WGS sequence"/>
</dbReference>
<organism evidence="2 3">
    <name type="scientific">Candida verbasci</name>
    <dbReference type="NCBI Taxonomy" id="1227364"/>
    <lineage>
        <taxon>Eukaryota</taxon>
        <taxon>Fungi</taxon>
        <taxon>Dikarya</taxon>
        <taxon>Ascomycota</taxon>
        <taxon>Saccharomycotina</taxon>
        <taxon>Pichiomycetes</taxon>
        <taxon>Debaryomycetaceae</taxon>
        <taxon>Candida/Lodderomyces clade</taxon>
        <taxon>Candida</taxon>
    </lineage>
</organism>
<accession>A0A9W4TV67</accession>
<feature type="coiled-coil region" evidence="1">
    <location>
        <begin position="118"/>
        <end position="149"/>
    </location>
</feature>
<evidence type="ECO:0000256" key="1">
    <source>
        <dbReference type="SAM" id="Coils"/>
    </source>
</evidence>
<evidence type="ECO:0000313" key="2">
    <source>
        <dbReference type="EMBL" id="CAI5757738.1"/>
    </source>
</evidence>